<organism evidence="1 2">
    <name type="scientific">Paenibacillus brasilensis</name>
    <dbReference type="NCBI Taxonomy" id="128574"/>
    <lineage>
        <taxon>Bacteria</taxon>
        <taxon>Bacillati</taxon>
        <taxon>Bacillota</taxon>
        <taxon>Bacilli</taxon>
        <taxon>Bacillales</taxon>
        <taxon>Paenibacillaceae</taxon>
        <taxon>Paenibacillus</taxon>
    </lineage>
</organism>
<reference evidence="1 2" key="1">
    <citation type="submission" date="2023-07" db="EMBL/GenBank/DDBJ databases">
        <title>Genomic Encyclopedia of Type Strains, Phase IV (KMG-IV): sequencing the most valuable type-strain genomes for metagenomic binning, comparative biology and taxonomic classification.</title>
        <authorList>
            <person name="Goeker M."/>
        </authorList>
    </citation>
    <scope>NUCLEOTIDE SEQUENCE [LARGE SCALE GENOMIC DNA]</scope>
    <source>
        <strain evidence="1 2">DSM 14914</strain>
    </source>
</reference>
<evidence type="ECO:0000313" key="2">
    <source>
        <dbReference type="Proteomes" id="UP001242811"/>
    </source>
</evidence>
<sequence length="72" mass="8197">MKKWTREGYEVVEIAFDHDLHQFEVVQDGETIFTITPPDLDSQAQIIAELDAGEDVNGWEDGNGNTIYVEKK</sequence>
<proteinExistence type="predicted"/>
<name>A0ABU0L503_9BACL</name>
<accession>A0ABU0L503</accession>
<comment type="caution">
    <text evidence="1">The sequence shown here is derived from an EMBL/GenBank/DDBJ whole genome shotgun (WGS) entry which is preliminary data.</text>
</comment>
<evidence type="ECO:0008006" key="3">
    <source>
        <dbReference type="Google" id="ProtNLM"/>
    </source>
</evidence>
<dbReference type="EMBL" id="JAUSWA010000035">
    <property type="protein sequence ID" value="MDQ0496369.1"/>
    <property type="molecule type" value="Genomic_DNA"/>
</dbReference>
<evidence type="ECO:0000313" key="1">
    <source>
        <dbReference type="EMBL" id="MDQ0496369.1"/>
    </source>
</evidence>
<keyword evidence="2" id="KW-1185">Reference proteome</keyword>
<dbReference type="Proteomes" id="UP001242811">
    <property type="component" value="Unassembled WGS sequence"/>
</dbReference>
<dbReference type="RefSeq" id="WP_152381852.1">
    <property type="nucleotide sequence ID" value="NZ_CP045298.1"/>
</dbReference>
<gene>
    <name evidence="1" type="ORF">QOZ95_004559</name>
</gene>
<protein>
    <recommendedName>
        <fullName evidence="3">Phage protein</fullName>
    </recommendedName>
</protein>